<name>A5GAP6_GEOUR</name>
<protein>
    <submittedName>
        <fullName evidence="2">Uncharacterized protein</fullName>
    </submittedName>
</protein>
<keyword evidence="1" id="KW-0732">Signal</keyword>
<evidence type="ECO:0000313" key="3">
    <source>
        <dbReference type="Proteomes" id="UP000006695"/>
    </source>
</evidence>
<feature type="signal peptide" evidence="1">
    <location>
        <begin position="1"/>
        <end position="26"/>
    </location>
</feature>
<accession>A5GAP6</accession>
<gene>
    <name evidence="2" type="ordered locus">Gura_1154</name>
</gene>
<dbReference type="OrthoDB" id="5786382at2"/>
<dbReference type="RefSeq" id="WP_011938080.1">
    <property type="nucleotide sequence ID" value="NC_009483.1"/>
</dbReference>
<evidence type="ECO:0000313" key="2">
    <source>
        <dbReference type="EMBL" id="ABQ25358.1"/>
    </source>
</evidence>
<dbReference type="HOGENOM" id="CLU_157939_0_0_7"/>
<organism evidence="2 3">
    <name type="scientific">Geotalea uraniireducens (strain Rf4)</name>
    <name type="common">Geobacter uraniireducens</name>
    <dbReference type="NCBI Taxonomy" id="351605"/>
    <lineage>
        <taxon>Bacteria</taxon>
        <taxon>Pseudomonadati</taxon>
        <taxon>Thermodesulfobacteriota</taxon>
        <taxon>Desulfuromonadia</taxon>
        <taxon>Geobacterales</taxon>
        <taxon>Geobacteraceae</taxon>
        <taxon>Geotalea</taxon>
    </lineage>
</organism>
<reference evidence="2 3" key="1">
    <citation type="submission" date="2007-05" db="EMBL/GenBank/DDBJ databases">
        <title>Complete sequence of Geobacter uraniireducens Rf4.</title>
        <authorList>
            <consortium name="US DOE Joint Genome Institute"/>
            <person name="Copeland A."/>
            <person name="Lucas S."/>
            <person name="Lapidus A."/>
            <person name="Barry K."/>
            <person name="Detter J.C."/>
            <person name="Glavina del Rio T."/>
            <person name="Hammon N."/>
            <person name="Israni S."/>
            <person name="Dalin E."/>
            <person name="Tice H."/>
            <person name="Pitluck S."/>
            <person name="Chertkov O."/>
            <person name="Brettin T."/>
            <person name="Bruce D."/>
            <person name="Han C."/>
            <person name="Schmutz J."/>
            <person name="Larimer F."/>
            <person name="Land M."/>
            <person name="Hauser L."/>
            <person name="Kyrpides N."/>
            <person name="Mikhailova N."/>
            <person name="Shelobolina E."/>
            <person name="Aklujkar M."/>
            <person name="Lovley D."/>
            <person name="Richardson P."/>
        </authorList>
    </citation>
    <scope>NUCLEOTIDE SEQUENCE [LARGE SCALE GENOMIC DNA]</scope>
    <source>
        <strain evidence="2 3">Rf4</strain>
    </source>
</reference>
<feature type="chain" id="PRO_5002683359" evidence="1">
    <location>
        <begin position="27"/>
        <end position="134"/>
    </location>
</feature>
<dbReference type="STRING" id="351605.Gura_1154"/>
<sequence>MRRSTKSLIAALVFSGSAFLAQGSSANEIDLASAGQMDALNESGLGQAVSNENLGTLTGREDVNINQLDMQISTSDQKAQANGNSLSNYGTIANGANTLGGNAFSQSTGIVTVIQNSGNQVLIQNDMILNLTVK</sequence>
<keyword evidence="3" id="KW-1185">Reference proteome</keyword>
<dbReference type="EMBL" id="CP000698">
    <property type="protein sequence ID" value="ABQ25358.1"/>
    <property type="molecule type" value="Genomic_DNA"/>
</dbReference>
<dbReference type="AlphaFoldDB" id="A5GAP6"/>
<proteinExistence type="predicted"/>
<dbReference type="KEGG" id="gur:Gura_1154"/>
<dbReference type="Proteomes" id="UP000006695">
    <property type="component" value="Chromosome"/>
</dbReference>
<evidence type="ECO:0000256" key="1">
    <source>
        <dbReference type="SAM" id="SignalP"/>
    </source>
</evidence>